<dbReference type="SMART" id="SM00363">
    <property type="entry name" value="S4"/>
    <property type="match status" value="1"/>
</dbReference>
<evidence type="ECO:0000256" key="1">
    <source>
        <dbReference type="ARBA" id="ARBA00022884"/>
    </source>
</evidence>
<dbReference type="GO" id="GO:0003723">
    <property type="term" value="F:RNA binding"/>
    <property type="evidence" value="ECO:0007669"/>
    <property type="project" value="UniProtKB-KW"/>
</dbReference>
<reference evidence="5" key="1">
    <citation type="submission" date="2019-11" db="EMBL/GenBank/DDBJ databases">
        <authorList>
            <person name="Feng L."/>
        </authorList>
    </citation>
    <scope>NUCLEOTIDE SEQUENCE</scope>
    <source>
        <strain evidence="5">BdentiumLFYP24</strain>
    </source>
</reference>
<dbReference type="InterPro" id="IPR002942">
    <property type="entry name" value="S4_RNA-bd"/>
</dbReference>
<dbReference type="Pfam" id="PF01728">
    <property type="entry name" value="FtsJ"/>
    <property type="match status" value="1"/>
</dbReference>
<name>A0A6N2SME1_9BIFI</name>
<dbReference type="PIRSF" id="PIRSF005578">
    <property type="entry name" value="TlyA"/>
    <property type="match status" value="1"/>
</dbReference>
<gene>
    <name evidence="5" type="primary">tlyA</name>
    <name evidence="5" type="ORF">BDLFYP24_01582</name>
</gene>
<dbReference type="EMBL" id="CACRSP010000003">
    <property type="protein sequence ID" value="VYS94326.1"/>
    <property type="molecule type" value="Genomic_DNA"/>
</dbReference>
<dbReference type="Gene3D" id="3.10.290.10">
    <property type="entry name" value="RNA-binding S4 domain"/>
    <property type="match status" value="1"/>
</dbReference>
<dbReference type="InterPro" id="IPR004538">
    <property type="entry name" value="Hemolysin_A/TlyA"/>
</dbReference>
<dbReference type="SUPFAM" id="SSF55174">
    <property type="entry name" value="Alpha-L RNA-binding motif"/>
    <property type="match status" value="1"/>
</dbReference>
<evidence type="ECO:0000259" key="4">
    <source>
        <dbReference type="SMART" id="SM00363"/>
    </source>
</evidence>
<proteinExistence type="inferred from homology"/>
<dbReference type="PANTHER" id="PTHR32319:SF0">
    <property type="entry name" value="BACTERIAL HEMOLYSIN-LIKE PROTEIN"/>
    <property type="match status" value="1"/>
</dbReference>
<dbReference type="CDD" id="cd02440">
    <property type="entry name" value="AdoMet_MTases"/>
    <property type="match status" value="1"/>
</dbReference>
<dbReference type="CDD" id="cd00165">
    <property type="entry name" value="S4"/>
    <property type="match status" value="1"/>
</dbReference>
<keyword evidence="1 3" id="KW-0694">RNA-binding</keyword>
<dbReference type="PROSITE" id="PS50889">
    <property type="entry name" value="S4"/>
    <property type="match status" value="1"/>
</dbReference>
<evidence type="ECO:0000256" key="2">
    <source>
        <dbReference type="ARBA" id="ARBA00029460"/>
    </source>
</evidence>
<dbReference type="SUPFAM" id="SSF53335">
    <property type="entry name" value="S-adenosyl-L-methionine-dependent methyltransferases"/>
    <property type="match status" value="1"/>
</dbReference>
<comment type="similarity">
    <text evidence="2">Belongs to the TlyA family.</text>
</comment>
<sequence>MPSPYRNFTSTDDWQQVQHNDSQHAVRLDLALLDRGLSDSRSKAQRLIVQGKVSVNGVVVSKASAKVSDDDVIAADRGDDYVSRGAYKLVGAFDLFFKDGLRPPKGLRCLDIGASTGGFCDVLLRHGAAQVIALDVGHGQLDPKIANDGRIIEMSGVNIRDVEVGDLPFRPEMIVSDVSFISLTYVIPVIARIAADDAQIVLLVKPQFEVGKGNLGKNGIVESEELREQALRNVIACAKSNGLDVRATGPSPIEGMHGNVEYLLYAVK</sequence>
<keyword evidence="5" id="KW-0489">Methyltransferase</keyword>
<dbReference type="Pfam" id="PF01479">
    <property type="entry name" value="S4"/>
    <property type="match status" value="1"/>
</dbReference>
<dbReference type="InterPro" id="IPR036986">
    <property type="entry name" value="S4_RNA-bd_sf"/>
</dbReference>
<dbReference type="NCBIfam" id="TIGR00478">
    <property type="entry name" value="tly"/>
    <property type="match status" value="1"/>
</dbReference>
<evidence type="ECO:0000256" key="3">
    <source>
        <dbReference type="PROSITE-ProRule" id="PRU00182"/>
    </source>
</evidence>
<dbReference type="GO" id="GO:0008168">
    <property type="term" value="F:methyltransferase activity"/>
    <property type="evidence" value="ECO:0007669"/>
    <property type="project" value="UniProtKB-KW"/>
</dbReference>
<dbReference type="InterPro" id="IPR029063">
    <property type="entry name" value="SAM-dependent_MTases_sf"/>
</dbReference>
<dbReference type="InterPro" id="IPR047048">
    <property type="entry name" value="TlyA"/>
</dbReference>
<organism evidence="5">
    <name type="scientific">Bifidobacterium dentium</name>
    <dbReference type="NCBI Taxonomy" id="1689"/>
    <lineage>
        <taxon>Bacteria</taxon>
        <taxon>Bacillati</taxon>
        <taxon>Actinomycetota</taxon>
        <taxon>Actinomycetes</taxon>
        <taxon>Bifidobacteriales</taxon>
        <taxon>Bifidobacteriaceae</taxon>
        <taxon>Bifidobacterium</taxon>
    </lineage>
</organism>
<keyword evidence="5" id="KW-0808">Transferase</keyword>
<protein>
    <submittedName>
        <fullName evidence="5">16S/23S rRNA (Cytidine-2'-O)-methyltransferase TlyA</fullName>
        <ecNumber evidence="5">2.1.1.226</ecNumber>
    </submittedName>
</protein>
<dbReference type="PANTHER" id="PTHR32319">
    <property type="entry name" value="BACTERIAL HEMOLYSIN-LIKE PROTEIN"/>
    <property type="match status" value="1"/>
</dbReference>
<feature type="domain" description="RNA-binding S4" evidence="4">
    <location>
        <begin position="26"/>
        <end position="90"/>
    </location>
</feature>
<accession>A0A6N2SME1</accession>
<dbReference type="EC" id="2.1.1.226" evidence="5"/>
<dbReference type="AlphaFoldDB" id="A0A6N2SME1"/>
<evidence type="ECO:0000313" key="5">
    <source>
        <dbReference type="EMBL" id="VYS94326.1"/>
    </source>
</evidence>
<dbReference type="InterPro" id="IPR002877">
    <property type="entry name" value="RNA_MeTrfase_FtsJ_dom"/>
</dbReference>
<dbReference type="Gene3D" id="3.40.50.150">
    <property type="entry name" value="Vaccinia Virus protein VP39"/>
    <property type="match status" value="1"/>
</dbReference>
<dbReference type="GO" id="GO:0032259">
    <property type="term" value="P:methylation"/>
    <property type="evidence" value="ECO:0007669"/>
    <property type="project" value="UniProtKB-KW"/>
</dbReference>